<evidence type="ECO:0000313" key="2">
    <source>
        <dbReference type="EMBL" id="GAP91847.1"/>
    </source>
</evidence>
<sequence length="72" mass="7990">MGAVVSCIESIFRTIGNVLMAIVNGVGSILHAIISGIVSFLDILISFFTCGYCGRRRRMGTRTRRHMRTSRI</sequence>
<dbReference type="AlphaFoldDB" id="A0A1W2TTF8"/>
<proteinExistence type="predicted"/>
<dbReference type="Proteomes" id="UP000054516">
    <property type="component" value="Unassembled WGS sequence"/>
</dbReference>
<keyword evidence="3" id="KW-1185">Reference proteome</keyword>
<protein>
    <submittedName>
        <fullName evidence="2">Uncharacterized protein</fullName>
    </submittedName>
</protein>
<feature type="transmembrane region" description="Helical" evidence="1">
    <location>
        <begin position="29"/>
        <end position="54"/>
    </location>
</feature>
<evidence type="ECO:0000256" key="1">
    <source>
        <dbReference type="SAM" id="Phobius"/>
    </source>
</evidence>
<name>A0A1W2TTF8_ROSNE</name>
<accession>A0A1W2TTF8</accession>
<evidence type="ECO:0000313" key="3">
    <source>
        <dbReference type="Proteomes" id="UP000054516"/>
    </source>
</evidence>
<gene>
    <name evidence="2" type="ORF">SAMD00023353_6700010</name>
</gene>
<dbReference type="OMA" id="CGNRGRM"/>
<dbReference type="EMBL" id="DF977512">
    <property type="protein sequence ID" value="GAP91847.1"/>
    <property type="molecule type" value="Genomic_DNA"/>
</dbReference>
<organism evidence="2">
    <name type="scientific">Rosellinia necatrix</name>
    <name type="common">White root-rot fungus</name>
    <dbReference type="NCBI Taxonomy" id="77044"/>
    <lineage>
        <taxon>Eukaryota</taxon>
        <taxon>Fungi</taxon>
        <taxon>Dikarya</taxon>
        <taxon>Ascomycota</taxon>
        <taxon>Pezizomycotina</taxon>
        <taxon>Sordariomycetes</taxon>
        <taxon>Xylariomycetidae</taxon>
        <taxon>Xylariales</taxon>
        <taxon>Xylariaceae</taxon>
        <taxon>Rosellinia</taxon>
    </lineage>
</organism>
<keyword evidence="1" id="KW-1133">Transmembrane helix</keyword>
<dbReference type="OrthoDB" id="5230947at2759"/>
<keyword evidence="1" id="KW-0812">Transmembrane</keyword>
<keyword evidence="1" id="KW-0472">Membrane</keyword>
<reference evidence="2" key="1">
    <citation type="submission" date="2016-03" db="EMBL/GenBank/DDBJ databases">
        <title>Draft genome sequence of Rosellinia necatrix.</title>
        <authorList>
            <person name="Kanematsu S."/>
        </authorList>
    </citation>
    <scope>NUCLEOTIDE SEQUENCE [LARGE SCALE GENOMIC DNA]</scope>
    <source>
        <strain evidence="2">W97</strain>
    </source>
</reference>